<accession>A0A097QS50</accession>
<proteinExistence type="predicted"/>
<reference evidence="1 2" key="1">
    <citation type="journal article" date="2015" name="Int. J. Syst. Evol. Microbiol.">
        <title>Thermococcus eurythermalis sp. nov., a conditional piezophilic hyperthermophilic archaeon with a wide temperature range isolated from an oil-immersed chimney in the Guaymas Basin.</title>
        <authorList>
            <person name="Zhao W."/>
            <person name="Zeng X."/>
            <person name="Xiao X."/>
        </authorList>
    </citation>
    <scope>NUCLEOTIDE SEQUENCE [LARGE SCALE GENOMIC DNA]</scope>
    <source>
        <strain evidence="1 2">A501</strain>
    </source>
</reference>
<keyword evidence="2" id="KW-1185">Reference proteome</keyword>
<dbReference type="Proteomes" id="UP000029980">
    <property type="component" value="Chromosome"/>
</dbReference>
<dbReference type="OrthoDB" id="101216at2157"/>
<dbReference type="RefSeq" id="WP_050002290.1">
    <property type="nucleotide sequence ID" value="NZ_CP008887.1"/>
</dbReference>
<sequence length="128" mass="14751">MKKVSIILLTIGLVVAISAGTYYLVTHYCTITYQWKTNLNDYKEYGLLGDSTLNGYVRADGEISVYIITKDDFKKLKDGEPFDYYRAWEHVKSVELKDVKIPKGDYVLVVKNEENGMQWISVKLVDKK</sequence>
<protein>
    <submittedName>
        <fullName evidence="1">Uncharacterized protein</fullName>
    </submittedName>
</protein>
<evidence type="ECO:0000313" key="2">
    <source>
        <dbReference type="Proteomes" id="UP000029980"/>
    </source>
</evidence>
<evidence type="ECO:0000313" key="1">
    <source>
        <dbReference type="EMBL" id="AIU69310.1"/>
    </source>
</evidence>
<dbReference type="STRING" id="1505907.TEU_02550"/>
<organism evidence="1 2">
    <name type="scientific">Thermococcus eurythermalis</name>
    <dbReference type="NCBI Taxonomy" id="1505907"/>
    <lineage>
        <taxon>Archaea</taxon>
        <taxon>Methanobacteriati</taxon>
        <taxon>Methanobacteriota</taxon>
        <taxon>Thermococci</taxon>
        <taxon>Thermococcales</taxon>
        <taxon>Thermococcaceae</taxon>
        <taxon>Thermococcus</taxon>
    </lineage>
</organism>
<dbReference type="KEGG" id="teu:TEU_02550"/>
<dbReference type="AlphaFoldDB" id="A0A097QS50"/>
<dbReference type="EMBL" id="CP008887">
    <property type="protein sequence ID" value="AIU69310.1"/>
    <property type="molecule type" value="Genomic_DNA"/>
</dbReference>
<name>A0A097QS50_9EURY</name>
<dbReference type="GeneID" id="25152313"/>
<dbReference type="HOGENOM" id="CLU_1954765_0_0_2"/>
<gene>
    <name evidence="1" type="ORF">TEU_02550</name>
</gene>